<dbReference type="EMBL" id="CP001087">
    <property type="protein sequence ID" value="ACN16328.1"/>
    <property type="molecule type" value="Genomic_DNA"/>
</dbReference>
<accession>C0QLM4</accession>
<dbReference type="eggNOG" id="COG1804">
    <property type="taxonomic scope" value="Bacteria"/>
</dbReference>
<dbReference type="AlphaFoldDB" id="C0QLM4"/>
<dbReference type="Gene3D" id="3.40.50.10540">
    <property type="entry name" value="Crotonobetainyl-coa:carnitine coa-transferase, domain 1"/>
    <property type="match status" value="1"/>
</dbReference>
<keyword evidence="2" id="KW-1185">Reference proteome</keyword>
<dbReference type="InterPro" id="IPR023606">
    <property type="entry name" value="CoA-Trfase_III_dom_1_sf"/>
</dbReference>
<name>C0QLM4_DESAH</name>
<dbReference type="KEGG" id="dat:HRM2_32490"/>
<proteinExistence type="predicted"/>
<dbReference type="GO" id="GO:0003824">
    <property type="term" value="F:catalytic activity"/>
    <property type="evidence" value="ECO:0007669"/>
    <property type="project" value="InterPro"/>
</dbReference>
<dbReference type="Pfam" id="PF02515">
    <property type="entry name" value="CoA_transf_3"/>
    <property type="match status" value="1"/>
</dbReference>
<dbReference type="HOGENOM" id="CLU_033975_2_1_7"/>
<sequence length="382" mass="42319">MLSKGALSGIKVLDLSRLLPGPYCSMILADHGAQVISVEDKRFKADGLFFNIVNRNKRHMCLDLKSDRGLEIFFRLAKGADVILEGFRPGVVERLGVDYARVQEQNPKIIYCSITGYGQTGPMRDRVGHDVNYLANSGVLDLMGQRDAPPSIPGVQFADIAGGAMNAAMGILMALVERSTTGKGQYIDISMTDGMVGFLTLPLYFSGVTGRVPVRSDGTFSHRYACYNTYGTADDRYLTIGAVEHRFWKRLCHRLNLPEFADLQYDDDRREEIIDALAAIFKQQTIDHWDNTLADLDVCYARIKTLAEVMEDPMLKERGMVVGDDKNDGTGTKTFGIPIKLSRTPGSVRTPPDKFGAKGREILGELGYTLEEIDAFEAENII</sequence>
<dbReference type="SUPFAM" id="SSF89796">
    <property type="entry name" value="CoA-transferase family III (CaiB/BaiF)"/>
    <property type="match status" value="1"/>
</dbReference>
<gene>
    <name evidence="1" type="ordered locus">HRM2_32490</name>
</gene>
<dbReference type="InterPro" id="IPR044855">
    <property type="entry name" value="CoA-Trfase_III_dom3_sf"/>
</dbReference>
<evidence type="ECO:0000313" key="2">
    <source>
        <dbReference type="Proteomes" id="UP000000442"/>
    </source>
</evidence>
<dbReference type="RefSeq" id="WP_015905090.1">
    <property type="nucleotide sequence ID" value="NC_012108.1"/>
</dbReference>
<dbReference type="InterPro" id="IPR050509">
    <property type="entry name" value="CoA-transferase_III"/>
</dbReference>
<evidence type="ECO:0000313" key="1">
    <source>
        <dbReference type="EMBL" id="ACN16328.1"/>
    </source>
</evidence>
<organism evidence="1 2">
    <name type="scientific">Desulforapulum autotrophicum (strain ATCC 43914 / DSM 3382 / VKM B-1955 / HRM2)</name>
    <name type="common">Desulfobacterium autotrophicum</name>
    <dbReference type="NCBI Taxonomy" id="177437"/>
    <lineage>
        <taxon>Bacteria</taxon>
        <taxon>Pseudomonadati</taxon>
        <taxon>Thermodesulfobacteriota</taxon>
        <taxon>Desulfobacteria</taxon>
        <taxon>Desulfobacterales</taxon>
        <taxon>Desulfobacteraceae</taxon>
        <taxon>Desulforapulum</taxon>
    </lineage>
</organism>
<dbReference type="Proteomes" id="UP000000442">
    <property type="component" value="Chromosome"/>
</dbReference>
<dbReference type="STRING" id="177437.HRM2_32490"/>
<dbReference type="InterPro" id="IPR003673">
    <property type="entry name" value="CoA-Trfase_fam_III"/>
</dbReference>
<reference evidence="1 2" key="1">
    <citation type="journal article" date="2009" name="Environ. Microbiol.">
        <title>Genome sequence of Desulfobacterium autotrophicum HRM2, a marine sulfate reducer oxidizing organic carbon completely to carbon dioxide.</title>
        <authorList>
            <person name="Strittmatter A.W."/>
            <person name="Liesegang H."/>
            <person name="Rabus R."/>
            <person name="Decker I."/>
            <person name="Amann J."/>
            <person name="Andres S."/>
            <person name="Henne A."/>
            <person name="Fricke W.F."/>
            <person name="Martinez-Arias R."/>
            <person name="Bartels D."/>
            <person name="Goesmann A."/>
            <person name="Krause L."/>
            <person name="Puehler A."/>
            <person name="Klenk H.P."/>
            <person name="Richter M."/>
            <person name="Schuler M."/>
            <person name="Gloeckner F.O."/>
            <person name="Meyerdierks A."/>
            <person name="Gottschalk G."/>
            <person name="Amann R."/>
        </authorList>
    </citation>
    <scope>NUCLEOTIDE SEQUENCE [LARGE SCALE GENOMIC DNA]</scope>
    <source>
        <strain evidence="2">ATCC 43914 / DSM 3382 / HRM2</strain>
    </source>
</reference>
<dbReference type="PANTHER" id="PTHR48228:SF5">
    <property type="entry name" value="ALPHA-METHYLACYL-COA RACEMASE"/>
    <property type="match status" value="1"/>
</dbReference>
<dbReference type="Gene3D" id="3.30.1540.10">
    <property type="entry name" value="formyl-coa transferase, domain 3"/>
    <property type="match status" value="1"/>
</dbReference>
<dbReference type="OrthoDB" id="9781472at2"/>
<protein>
    <submittedName>
        <fullName evidence="1">CoA-transferase family III protein</fullName>
    </submittedName>
</protein>
<dbReference type="PANTHER" id="PTHR48228">
    <property type="entry name" value="SUCCINYL-COA--D-CITRAMALATE COA-TRANSFERASE"/>
    <property type="match status" value="1"/>
</dbReference>